<dbReference type="PANTHER" id="PTHR30572:SF4">
    <property type="entry name" value="ABC TRANSPORTER PERMEASE YTRF"/>
    <property type="match status" value="1"/>
</dbReference>
<sequence>MAASSVMRRVSLRNLRAHKLRLFLTVFSIVLGTSFVAGTIVFTTTISNAFTSIFDGAAQGVAAEITPSAAQSPGIPLSVVDDLRERRDELGIDKLVVNNSGLVTIANSEGKALQTGGAPSVGTAYIPVDEAISPTESQIEPGGRAPERAGEVVLNKSAADNGDLKVGSKTKIVVGQGLSTPMDVTVVGLVNLRASTGGYVNVQFDAATAAKLFSDGKHVALVDMSAVPGVTPEQLVDRVRAALGPAGDRLEVRTGDEVRQAQKDQVNQFLDIFQYILLAFAAIGLIVGTFIIYNTFSMLVAQRNREFALLRAVGAGQGQVSRSVLFEAFIVGIIGGLIGLGIGIGLAAGLKALVTSSSGLPDGALQITAPAIIATIVVGVVVTMVSAWVPAARASRVPPVEAMRASAAEGSASLRVRTIVGVLFGVAGLIALVVGAMGQGLGPALTVAAGAAALIIAAVLAGPALSRPFVGALGRVVGAPFGTIGRLARTNAVRNPRRSAATAFALTLGLMLVAVIGILGESFKGTVDDAVDSGITAEYIVTGANQTPIPAVVADAVKKVPGVADSVSFALVQAKVAEPGGGETKVSGYSPIGGPVASVASLKMVDGSPDVVPDDGMLVSERASSERGWKRGDVVTFIGADGTQVPVTVAGVYVNNEALQPWMVGQTVYERLVPPPARISYGVFVRAAPGTDLDTLRTDLENATDSYLTAQVQDRDQFKSSITTQIDQMLVTLYAMLGLALLIAVLGIINTLALSVIERKREIGMLRAIGMARGQVQLGIYLESVLISIFGAVMGVILGGVIGWALVRTLAEWGLGGPQIPWGLIVVTLVGGAVVGVLAAMWPAVRAARTGPLEAIADP</sequence>
<feature type="transmembrane region" description="Helical" evidence="7">
    <location>
        <begin position="272"/>
        <end position="296"/>
    </location>
</feature>
<feature type="domain" description="MacB-like periplasmic core" evidence="9">
    <location>
        <begin position="499"/>
        <end position="702"/>
    </location>
</feature>
<reference evidence="11" key="1">
    <citation type="submission" date="2009-10" db="EMBL/GenBank/DDBJ databases">
        <title>The complete chromosome of Gordonia bronchialis DSM 43247.</title>
        <authorList>
            <consortium name="US DOE Joint Genome Institute (JGI-PGF)"/>
            <person name="Lucas S."/>
            <person name="Copeland A."/>
            <person name="Lapidus A."/>
            <person name="Glavina del Rio T."/>
            <person name="Dalin E."/>
            <person name="Tice H."/>
            <person name="Bruce D."/>
            <person name="Goodwin L."/>
            <person name="Pitluck S."/>
            <person name="Kyrpides N."/>
            <person name="Mavromatis K."/>
            <person name="Ivanova N."/>
            <person name="Ovchinnikova G."/>
            <person name="Saunders E."/>
            <person name="Brettin T."/>
            <person name="Detter J.C."/>
            <person name="Han C."/>
            <person name="Larimer F."/>
            <person name="Land M."/>
            <person name="Hauser L."/>
            <person name="Markowitz V."/>
            <person name="Cheng J.-F."/>
            <person name="Hugenholtz P."/>
            <person name="Woyke T."/>
            <person name="Wu D."/>
            <person name="Jando M."/>
            <person name="Schneider S."/>
            <person name="Goeker M."/>
            <person name="Klenk H.-P."/>
            <person name="Eisen J.A."/>
        </authorList>
    </citation>
    <scope>NUCLEOTIDE SEQUENCE [LARGE SCALE GENOMIC DNA]</scope>
    <source>
        <strain evidence="11">ATCC 25592 / DSM 43247 / BCRC 13721 / JCM 3198 / KCTC 3076 / NBRC 16047 / NCTC 10667</strain>
    </source>
</reference>
<gene>
    <name evidence="10" type="ordered locus">Gbro_4472</name>
</gene>
<dbReference type="HOGENOM" id="CLU_012341_1_0_11"/>
<evidence type="ECO:0000256" key="1">
    <source>
        <dbReference type="ARBA" id="ARBA00004651"/>
    </source>
</evidence>
<feature type="transmembrane region" description="Helical" evidence="7">
    <location>
        <begin position="324"/>
        <end position="347"/>
    </location>
</feature>
<name>D0L6P5_GORB4</name>
<evidence type="ECO:0000313" key="11">
    <source>
        <dbReference type="Proteomes" id="UP000001219"/>
    </source>
</evidence>
<feature type="transmembrane region" description="Helical" evidence="7">
    <location>
        <begin position="733"/>
        <end position="757"/>
    </location>
</feature>
<feature type="transmembrane region" description="Helical" evidence="7">
    <location>
        <begin position="444"/>
        <end position="465"/>
    </location>
</feature>
<proteinExistence type="inferred from homology"/>
<feature type="domain" description="MacB-like periplasmic core" evidence="9">
    <location>
        <begin position="23"/>
        <end position="241"/>
    </location>
</feature>
<comment type="subcellular location">
    <subcellularLocation>
        <location evidence="1">Cell membrane</location>
        <topology evidence="1">Multi-pass membrane protein</topology>
    </subcellularLocation>
</comment>
<dbReference type="KEGG" id="gbr:Gbro_4472"/>
<feature type="transmembrane region" description="Helical" evidence="7">
    <location>
        <begin position="419"/>
        <end position="438"/>
    </location>
</feature>
<feature type="domain" description="ABC3 transporter permease C-terminal" evidence="8">
    <location>
        <begin position="279"/>
        <end position="399"/>
    </location>
</feature>
<feature type="transmembrane region" description="Helical" evidence="7">
    <location>
        <begin position="499"/>
        <end position="519"/>
    </location>
</feature>
<keyword evidence="5 7" id="KW-0472">Membrane</keyword>
<dbReference type="EMBL" id="CP001802">
    <property type="protein sequence ID" value="ACY23605.1"/>
    <property type="molecule type" value="Genomic_DNA"/>
</dbReference>
<feature type="transmembrane region" description="Helical" evidence="7">
    <location>
        <begin position="367"/>
        <end position="389"/>
    </location>
</feature>
<evidence type="ECO:0000256" key="3">
    <source>
        <dbReference type="ARBA" id="ARBA00022692"/>
    </source>
</evidence>
<feature type="transmembrane region" description="Helical" evidence="7">
    <location>
        <begin position="778"/>
        <end position="807"/>
    </location>
</feature>
<dbReference type="PANTHER" id="PTHR30572">
    <property type="entry name" value="MEMBRANE COMPONENT OF TRANSPORTER-RELATED"/>
    <property type="match status" value="1"/>
</dbReference>
<dbReference type="Pfam" id="PF12704">
    <property type="entry name" value="MacB_PCD"/>
    <property type="match status" value="2"/>
</dbReference>
<dbReference type="Proteomes" id="UP000001219">
    <property type="component" value="Chromosome"/>
</dbReference>
<dbReference type="InterPro" id="IPR050250">
    <property type="entry name" value="Macrolide_Exporter_MacB"/>
</dbReference>
<evidence type="ECO:0000313" key="10">
    <source>
        <dbReference type="EMBL" id="ACY23605.1"/>
    </source>
</evidence>
<organism evidence="10 11">
    <name type="scientific">Gordonia bronchialis (strain ATCC 25592 / DSM 43247 / BCRC 13721 / JCM 3198 / KCTC 3076 / NBRC 16047 / NCTC 10667)</name>
    <name type="common">Rhodococcus bronchialis</name>
    <dbReference type="NCBI Taxonomy" id="526226"/>
    <lineage>
        <taxon>Bacteria</taxon>
        <taxon>Bacillati</taxon>
        <taxon>Actinomycetota</taxon>
        <taxon>Actinomycetes</taxon>
        <taxon>Mycobacteriales</taxon>
        <taxon>Gordoniaceae</taxon>
        <taxon>Gordonia</taxon>
    </lineage>
</organism>
<evidence type="ECO:0000256" key="7">
    <source>
        <dbReference type="SAM" id="Phobius"/>
    </source>
</evidence>
<evidence type="ECO:0000256" key="4">
    <source>
        <dbReference type="ARBA" id="ARBA00022989"/>
    </source>
</evidence>
<keyword evidence="3 7" id="KW-0812">Transmembrane</keyword>
<dbReference type="GO" id="GO:0005886">
    <property type="term" value="C:plasma membrane"/>
    <property type="evidence" value="ECO:0007669"/>
    <property type="project" value="UniProtKB-SubCell"/>
</dbReference>
<dbReference type="InterPro" id="IPR025857">
    <property type="entry name" value="MacB_PCD"/>
</dbReference>
<evidence type="ECO:0000259" key="8">
    <source>
        <dbReference type="Pfam" id="PF02687"/>
    </source>
</evidence>
<keyword evidence="4 7" id="KW-1133">Transmembrane helix</keyword>
<dbReference type="Pfam" id="PF02687">
    <property type="entry name" value="FtsX"/>
    <property type="match status" value="2"/>
</dbReference>
<dbReference type="GO" id="GO:0022857">
    <property type="term" value="F:transmembrane transporter activity"/>
    <property type="evidence" value="ECO:0007669"/>
    <property type="project" value="TreeGrafter"/>
</dbReference>
<dbReference type="eggNOG" id="COG0577">
    <property type="taxonomic scope" value="Bacteria"/>
</dbReference>
<comment type="similarity">
    <text evidence="6">Belongs to the ABC-4 integral membrane protein family.</text>
</comment>
<dbReference type="InterPro" id="IPR003838">
    <property type="entry name" value="ABC3_permease_C"/>
</dbReference>
<keyword evidence="2" id="KW-1003">Cell membrane</keyword>
<evidence type="ECO:0000256" key="2">
    <source>
        <dbReference type="ARBA" id="ARBA00022475"/>
    </source>
</evidence>
<evidence type="ECO:0008006" key="12">
    <source>
        <dbReference type="Google" id="ProtNLM"/>
    </source>
</evidence>
<evidence type="ECO:0000256" key="6">
    <source>
        <dbReference type="ARBA" id="ARBA00038076"/>
    </source>
</evidence>
<feature type="transmembrane region" description="Helical" evidence="7">
    <location>
        <begin position="819"/>
        <end position="842"/>
    </location>
</feature>
<evidence type="ECO:0000256" key="5">
    <source>
        <dbReference type="ARBA" id="ARBA00023136"/>
    </source>
</evidence>
<dbReference type="AlphaFoldDB" id="D0L6P5"/>
<feature type="domain" description="ABC3 transporter permease C-terminal" evidence="8">
    <location>
        <begin position="735"/>
        <end position="852"/>
    </location>
</feature>
<keyword evidence="11" id="KW-1185">Reference proteome</keyword>
<feature type="transmembrane region" description="Helical" evidence="7">
    <location>
        <begin position="20"/>
        <end position="42"/>
    </location>
</feature>
<dbReference type="STRING" id="526226.Gbro_4472"/>
<reference evidence="10 11" key="2">
    <citation type="journal article" date="2010" name="Stand. Genomic Sci.">
        <title>Complete genome sequence of Gordonia bronchialis type strain (3410).</title>
        <authorList>
            <person name="Ivanova N."/>
            <person name="Sikorski J."/>
            <person name="Jando M."/>
            <person name="Lapidus A."/>
            <person name="Nolan M."/>
            <person name="Lucas S."/>
            <person name="Del Rio T.G."/>
            <person name="Tice H."/>
            <person name="Copeland A."/>
            <person name="Cheng J.F."/>
            <person name="Chen F."/>
            <person name="Bruce D."/>
            <person name="Goodwin L."/>
            <person name="Pitluck S."/>
            <person name="Mavromatis K."/>
            <person name="Ovchinnikova G."/>
            <person name="Pati A."/>
            <person name="Chen A."/>
            <person name="Palaniappan K."/>
            <person name="Land M."/>
            <person name="Hauser L."/>
            <person name="Chang Y.J."/>
            <person name="Jeffries C.D."/>
            <person name="Chain P."/>
            <person name="Saunders E."/>
            <person name="Han C."/>
            <person name="Detter J.C."/>
            <person name="Brettin T."/>
            <person name="Rohde M."/>
            <person name="Goker M."/>
            <person name="Bristow J."/>
            <person name="Eisen J.A."/>
            <person name="Markowitz V."/>
            <person name="Hugenholtz P."/>
            <person name="Klenk H.P."/>
            <person name="Kyrpides N.C."/>
        </authorList>
    </citation>
    <scope>NUCLEOTIDE SEQUENCE [LARGE SCALE GENOMIC DNA]</scope>
    <source>
        <strain evidence="11">ATCC 25592 / DSM 43247 / BCRC 13721 / JCM 3198 / KCTC 3076 / NBRC 16047 / NCTC 10667</strain>
    </source>
</reference>
<protein>
    <recommendedName>
        <fullName evidence="12">ABC3 transporter permease protein domain-containing protein</fullName>
    </recommendedName>
</protein>
<evidence type="ECO:0000259" key="9">
    <source>
        <dbReference type="Pfam" id="PF12704"/>
    </source>
</evidence>
<accession>D0L6P5</accession>